<dbReference type="EMBL" id="REGN01005170">
    <property type="protein sequence ID" value="RNA14483.1"/>
    <property type="molecule type" value="Genomic_DNA"/>
</dbReference>
<gene>
    <name evidence="1" type="ORF">BpHYR1_013314</name>
</gene>
<comment type="caution">
    <text evidence="1">The sequence shown here is derived from an EMBL/GenBank/DDBJ whole genome shotgun (WGS) entry which is preliminary data.</text>
</comment>
<name>A0A3M7QT72_BRAPC</name>
<keyword evidence="2" id="KW-1185">Reference proteome</keyword>
<evidence type="ECO:0000313" key="2">
    <source>
        <dbReference type="Proteomes" id="UP000276133"/>
    </source>
</evidence>
<protein>
    <submittedName>
        <fullName evidence="1">Uncharacterized protein</fullName>
    </submittedName>
</protein>
<dbReference type="Proteomes" id="UP000276133">
    <property type="component" value="Unassembled WGS sequence"/>
</dbReference>
<evidence type="ECO:0000313" key="1">
    <source>
        <dbReference type="EMBL" id="RNA14483.1"/>
    </source>
</evidence>
<accession>A0A3M7QT72</accession>
<dbReference type="AlphaFoldDB" id="A0A3M7QT72"/>
<reference evidence="1 2" key="1">
    <citation type="journal article" date="2018" name="Sci. Rep.">
        <title>Genomic signatures of local adaptation to the degree of environmental predictability in rotifers.</title>
        <authorList>
            <person name="Franch-Gras L."/>
            <person name="Hahn C."/>
            <person name="Garcia-Roger E.M."/>
            <person name="Carmona M.J."/>
            <person name="Serra M."/>
            <person name="Gomez A."/>
        </authorList>
    </citation>
    <scope>NUCLEOTIDE SEQUENCE [LARGE SCALE GENOMIC DNA]</scope>
    <source>
        <strain evidence="1">HYR1</strain>
    </source>
</reference>
<organism evidence="1 2">
    <name type="scientific">Brachionus plicatilis</name>
    <name type="common">Marine rotifer</name>
    <name type="synonym">Brachionus muelleri</name>
    <dbReference type="NCBI Taxonomy" id="10195"/>
    <lineage>
        <taxon>Eukaryota</taxon>
        <taxon>Metazoa</taxon>
        <taxon>Spiralia</taxon>
        <taxon>Gnathifera</taxon>
        <taxon>Rotifera</taxon>
        <taxon>Eurotatoria</taxon>
        <taxon>Monogononta</taxon>
        <taxon>Pseudotrocha</taxon>
        <taxon>Ploima</taxon>
        <taxon>Brachionidae</taxon>
        <taxon>Brachionus</taxon>
    </lineage>
</organism>
<proteinExistence type="predicted"/>
<sequence length="70" mass="8131">MLNKLCNLIAQSIRILFNGVQDAENCRSTGQEDTEKIIFLFYVGSRSLNEKKLKLKICDYNMTKTGFFNY</sequence>